<organism evidence="2 3">
    <name type="scientific">Caenorhabditis japonica</name>
    <dbReference type="NCBI Taxonomy" id="281687"/>
    <lineage>
        <taxon>Eukaryota</taxon>
        <taxon>Metazoa</taxon>
        <taxon>Ecdysozoa</taxon>
        <taxon>Nematoda</taxon>
        <taxon>Chromadorea</taxon>
        <taxon>Rhabditida</taxon>
        <taxon>Rhabditina</taxon>
        <taxon>Rhabditomorpha</taxon>
        <taxon>Rhabditoidea</taxon>
        <taxon>Rhabditidae</taxon>
        <taxon>Peloderinae</taxon>
        <taxon>Caenorhabditis</taxon>
    </lineage>
</organism>
<reference evidence="2" key="2">
    <citation type="submission" date="2022-06" db="UniProtKB">
        <authorList>
            <consortium name="EnsemblMetazoa"/>
        </authorList>
    </citation>
    <scope>IDENTIFICATION</scope>
    <source>
        <strain evidence="2">DF5081</strain>
    </source>
</reference>
<feature type="signal peptide" evidence="1">
    <location>
        <begin position="1"/>
        <end position="21"/>
    </location>
</feature>
<evidence type="ECO:0000313" key="3">
    <source>
        <dbReference type="Proteomes" id="UP000005237"/>
    </source>
</evidence>
<dbReference type="AlphaFoldDB" id="A0A8R1DU20"/>
<proteinExistence type="predicted"/>
<sequence length="207" mass="22819">MASHIVRFLLLTTLLLAKVGALQDFSISFQANKDCDAGANPVVSTKCANGYRCISNGKYQVTHANIYFVDPKGKINGIVVCTVADNKCTNSIGQETGTPYIMLVVTLDRSSSEDQNIHYMYSDELFGLSKLPAPGKPKDLHLINNFLFVKSAKYGSSEFSVPDCKKNRARSLISGHGYFVAKMTAGVTSWDSMYYLPERVGQYMFTP</sequence>
<dbReference type="EnsemblMetazoa" id="CJA12216.1">
    <property type="protein sequence ID" value="CJA12216.1"/>
    <property type="gene ID" value="WBGene00131420"/>
</dbReference>
<dbReference type="Proteomes" id="UP000005237">
    <property type="component" value="Unassembled WGS sequence"/>
</dbReference>
<keyword evidence="1" id="KW-0732">Signal</keyword>
<name>A0A8R1DU20_CAEJA</name>
<keyword evidence="3" id="KW-1185">Reference proteome</keyword>
<accession>A0A8R1DU20</accession>
<protein>
    <submittedName>
        <fullName evidence="2">Uncharacterized protein</fullName>
    </submittedName>
</protein>
<reference evidence="3" key="1">
    <citation type="submission" date="2010-08" db="EMBL/GenBank/DDBJ databases">
        <authorList>
            <consortium name="Caenorhabditis japonica Sequencing Consortium"/>
            <person name="Wilson R.K."/>
        </authorList>
    </citation>
    <scope>NUCLEOTIDE SEQUENCE [LARGE SCALE GENOMIC DNA]</scope>
    <source>
        <strain evidence="3">DF5081</strain>
    </source>
</reference>
<feature type="chain" id="PRO_5035843353" evidence="1">
    <location>
        <begin position="22"/>
        <end position="207"/>
    </location>
</feature>
<evidence type="ECO:0000313" key="2">
    <source>
        <dbReference type="EnsemblMetazoa" id="CJA12216.1"/>
    </source>
</evidence>
<evidence type="ECO:0000256" key="1">
    <source>
        <dbReference type="SAM" id="SignalP"/>
    </source>
</evidence>